<name>A0A0H4TV15_9BACT</name>
<reference evidence="8" key="1">
    <citation type="journal article" date="2015" name="ISME J.">
        <title>Aquifer environment selects for microbial species cohorts in sediment and groundwater.</title>
        <authorList>
            <person name="Hug L.A."/>
            <person name="Thomas B.C."/>
            <person name="Brown C.T."/>
            <person name="Frischkorn K.R."/>
            <person name="Williams K.H."/>
            <person name="Tringe S.G."/>
            <person name="Banfield J.F."/>
        </authorList>
    </citation>
    <scope>NUCLEOTIDE SEQUENCE</scope>
</reference>
<evidence type="ECO:0000259" key="7">
    <source>
        <dbReference type="SMART" id="SM00739"/>
    </source>
</evidence>
<dbReference type="GO" id="GO:0005840">
    <property type="term" value="C:ribosome"/>
    <property type="evidence" value="ECO:0007669"/>
    <property type="project" value="UniProtKB-KW"/>
</dbReference>
<dbReference type="GO" id="GO:0006412">
    <property type="term" value="P:translation"/>
    <property type="evidence" value="ECO:0007669"/>
    <property type="project" value="UniProtKB-UniRule"/>
</dbReference>
<dbReference type="InterPro" id="IPR008991">
    <property type="entry name" value="Translation_prot_SH3-like_sf"/>
</dbReference>
<dbReference type="InterPro" id="IPR005825">
    <property type="entry name" value="Ribosomal_uL24_CS"/>
</dbReference>
<sequence>MHVKKGDTVKILSGADRGKTGKIIRSLPRLGKIVVEGVNLKKRHQRPRKSGEKGQVISFPAPFAASKARKV</sequence>
<evidence type="ECO:0000256" key="2">
    <source>
        <dbReference type="ARBA" id="ARBA00022980"/>
    </source>
</evidence>
<evidence type="ECO:0000313" key="8">
    <source>
        <dbReference type="EMBL" id="AKQ04744.1"/>
    </source>
</evidence>
<dbReference type="GO" id="GO:0003735">
    <property type="term" value="F:structural constituent of ribosome"/>
    <property type="evidence" value="ECO:0007669"/>
    <property type="project" value="InterPro"/>
</dbReference>
<dbReference type="InterPro" id="IPR014722">
    <property type="entry name" value="Rib_uL2_dom2"/>
</dbReference>
<keyword evidence="3 5" id="KW-0687">Ribonucleoprotein</keyword>
<dbReference type="NCBIfam" id="TIGR01079">
    <property type="entry name" value="rplX_bact"/>
    <property type="match status" value="1"/>
</dbReference>
<organism evidence="8">
    <name type="scientific">uncultured Parcubacteria bacterium Rifle_16ft_4_minimus_7278</name>
    <dbReference type="NCBI Taxonomy" id="1665143"/>
    <lineage>
        <taxon>Bacteria</taxon>
        <taxon>Candidatus Parcubacteria</taxon>
        <taxon>environmental samples</taxon>
    </lineage>
</organism>
<dbReference type="InterPro" id="IPR041988">
    <property type="entry name" value="Ribosomal_uL24_KOW"/>
</dbReference>
<dbReference type="AlphaFoldDB" id="A0A0H4TV15"/>
<keyword evidence="2 5" id="KW-0689">Ribosomal protein</keyword>
<dbReference type="GO" id="GO:1990904">
    <property type="term" value="C:ribonucleoprotein complex"/>
    <property type="evidence" value="ECO:0007669"/>
    <property type="project" value="UniProtKB-KW"/>
</dbReference>
<dbReference type="EMBL" id="KT007047">
    <property type="protein sequence ID" value="AKQ04744.1"/>
    <property type="molecule type" value="Genomic_DNA"/>
</dbReference>
<comment type="subunit">
    <text evidence="5">Part of the 50S ribosomal subunit.</text>
</comment>
<evidence type="ECO:0000256" key="1">
    <source>
        <dbReference type="ARBA" id="ARBA00010618"/>
    </source>
</evidence>
<comment type="function">
    <text evidence="5">One of two assembly initiator proteins, it binds directly to the 5'-end of the 23S rRNA, where it nucleates assembly of the 50S subunit.</text>
</comment>
<dbReference type="CDD" id="cd06089">
    <property type="entry name" value="KOW_RPL26"/>
    <property type="match status" value="1"/>
</dbReference>
<dbReference type="Gene3D" id="2.30.30.30">
    <property type="match status" value="1"/>
</dbReference>
<evidence type="ECO:0000256" key="3">
    <source>
        <dbReference type="ARBA" id="ARBA00023274"/>
    </source>
</evidence>
<dbReference type="SUPFAM" id="SSF50104">
    <property type="entry name" value="Translation proteins SH3-like domain"/>
    <property type="match status" value="1"/>
</dbReference>
<comment type="similarity">
    <text evidence="1 5 6">Belongs to the universal ribosomal protein uL24 family.</text>
</comment>
<dbReference type="GO" id="GO:0019843">
    <property type="term" value="F:rRNA binding"/>
    <property type="evidence" value="ECO:0007669"/>
    <property type="project" value="UniProtKB-UniRule"/>
</dbReference>
<evidence type="ECO:0000256" key="4">
    <source>
        <dbReference type="ARBA" id="ARBA00035206"/>
    </source>
</evidence>
<dbReference type="Pfam" id="PF00467">
    <property type="entry name" value="KOW"/>
    <property type="match status" value="1"/>
</dbReference>
<dbReference type="InterPro" id="IPR003256">
    <property type="entry name" value="Ribosomal_uL24"/>
</dbReference>
<protein>
    <recommendedName>
        <fullName evidence="4 5">Large ribosomal subunit protein uL24</fullName>
    </recommendedName>
</protein>
<keyword evidence="5" id="KW-0694">RNA-binding</keyword>
<keyword evidence="5" id="KW-0699">rRNA-binding</keyword>
<gene>
    <name evidence="5" type="primary">rplX</name>
</gene>
<comment type="function">
    <text evidence="5">One of the proteins that surrounds the polypeptide exit tunnel on the outside of the subunit.</text>
</comment>
<dbReference type="SMART" id="SM00739">
    <property type="entry name" value="KOW"/>
    <property type="match status" value="1"/>
</dbReference>
<dbReference type="PANTHER" id="PTHR12903">
    <property type="entry name" value="MITOCHONDRIAL RIBOSOMAL PROTEIN L24"/>
    <property type="match status" value="1"/>
</dbReference>
<accession>A0A0H4TV15</accession>
<dbReference type="InterPro" id="IPR005824">
    <property type="entry name" value="KOW"/>
</dbReference>
<proteinExistence type="inferred from homology"/>
<evidence type="ECO:0000256" key="5">
    <source>
        <dbReference type="HAMAP-Rule" id="MF_01326"/>
    </source>
</evidence>
<feature type="domain" description="KOW" evidence="7">
    <location>
        <begin position="2"/>
        <end position="29"/>
    </location>
</feature>
<dbReference type="PROSITE" id="PS01108">
    <property type="entry name" value="RIBOSOMAL_L24"/>
    <property type="match status" value="1"/>
</dbReference>
<dbReference type="HAMAP" id="MF_01326_B">
    <property type="entry name" value="Ribosomal_uL24_B"/>
    <property type="match status" value="1"/>
</dbReference>
<evidence type="ECO:0000256" key="6">
    <source>
        <dbReference type="RuleBase" id="RU003477"/>
    </source>
</evidence>